<dbReference type="InterPro" id="IPR009057">
    <property type="entry name" value="Homeodomain-like_sf"/>
</dbReference>
<dbReference type="PROSITE" id="PS01124">
    <property type="entry name" value="HTH_ARAC_FAMILY_2"/>
    <property type="match status" value="1"/>
</dbReference>
<dbReference type="RefSeq" id="WP_346759981.1">
    <property type="nucleotide sequence ID" value="NZ_JAUJEB010000005.1"/>
</dbReference>
<dbReference type="PANTHER" id="PTHR46796">
    <property type="entry name" value="HTH-TYPE TRANSCRIPTIONAL ACTIVATOR RHAS-RELATED"/>
    <property type="match status" value="1"/>
</dbReference>
<sequence>MKYEVVPPPPSLARFVRFFWVMESEASRDKPFIYRAMADGCAELIFHYRGRFVELTPHGSFDQSYGLIHSQTRRMRRFITHQNFGIFGVYLYPYALNQLCAMPSSVLSDEMPDLTTLWGGEGIELTEKMMLAENNPARMTLIISFLDKKLNARDHFLPPATNAIQYLIHRQGNVKVTDLAQQYCLSMRQFERNFKLFSGFSPKLYARIIRFQAACQQYGRKDLSLTEIGLACGYYDQSHFIHDFKEFSGYHPGTYFSGKAEGTEYRDV</sequence>
<dbReference type="InterPro" id="IPR050204">
    <property type="entry name" value="AraC_XylS_family_regulators"/>
</dbReference>
<comment type="caution">
    <text evidence="5">The sequence shown here is derived from an EMBL/GenBank/DDBJ whole genome shotgun (WGS) entry which is preliminary data.</text>
</comment>
<dbReference type="EMBL" id="JAUJEB010000005">
    <property type="protein sequence ID" value="MDN5214642.1"/>
    <property type="molecule type" value="Genomic_DNA"/>
</dbReference>
<keyword evidence="3" id="KW-0804">Transcription</keyword>
<keyword evidence="6" id="KW-1185">Reference proteome</keyword>
<evidence type="ECO:0000256" key="1">
    <source>
        <dbReference type="ARBA" id="ARBA00023015"/>
    </source>
</evidence>
<gene>
    <name evidence="5" type="ORF">QQ020_21360</name>
</gene>
<dbReference type="PANTHER" id="PTHR46796:SF13">
    <property type="entry name" value="HTH-TYPE TRANSCRIPTIONAL ACTIVATOR RHAS"/>
    <property type="match status" value="1"/>
</dbReference>
<name>A0ABT8LA81_9BACT</name>
<dbReference type="SMART" id="SM00342">
    <property type="entry name" value="HTH_ARAC"/>
    <property type="match status" value="1"/>
</dbReference>
<evidence type="ECO:0000256" key="3">
    <source>
        <dbReference type="ARBA" id="ARBA00023163"/>
    </source>
</evidence>
<keyword evidence="2" id="KW-0238">DNA-binding</keyword>
<evidence type="ECO:0000256" key="2">
    <source>
        <dbReference type="ARBA" id="ARBA00023125"/>
    </source>
</evidence>
<dbReference type="Pfam" id="PF12833">
    <property type="entry name" value="HTH_18"/>
    <property type="match status" value="1"/>
</dbReference>
<keyword evidence="1" id="KW-0805">Transcription regulation</keyword>
<dbReference type="Proteomes" id="UP001172083">
    <property type="component" value="Unassembled WGS sequence"/>
</dbReference>
<accession>A0ABT8LA81</accession>
<reference evidence="5" key="1">
    <citation type="submission" date="2023-06" db="EMBL/GenBank/DDBJ databases">
        <title>Genomic of Agaribacillus aureum.</title>
        <authorList>
            <person name="Wang G."/>
        </authorList>
    </citation>
    <scope>NUCLEOTIDE SEQUENCE</scope>
    <source>
        <strain evidence="5">BMA12</strain>
    </source>
</reference>
<proteinExistence type="predicted"/>
<dbReference type="InterPro" id="IPR018060">
    <property type="entry name" value="HTH_AraC"/>
</dbReference>
<dbReference type="Gene3D" id="1.10.10.60">
    <property type="entry name" value="Homeodomain-like"/>
    <property type="match status" value="1"/>
</dbReference>
<dbReference type="InterPro" id="IPR046532">
    <property type="entry name" value="DUF6597"/>
</dbReference>
<evidence type="ECO:0000313" key="5">
    <source>
        <dbReference type="EMBL" id="MDN5214642.1"/>
    </source>
</evidence>
<protein>
    <submittedName>
        <fullName evidence="5">Helix-turn-helix transcriptional regulator</fullName>
    </submittedName>
</protein>
<evidence type="ECO:0000313" key="6">
    <source>
        <dbReference type="Proteomes" id="UP001172083"/>
    </source>
</evidence>
<dbReference type="Pfam" id="PF20240">
    <property type="entry name" value="DUF6597"/>
    <property type="match status" value="1"/>
</dbReference>
<feature type="domain" description="HTH araC/xylS-type" evidence="4">
    <location>
        <begin position="158"/>
        <end position="258"/>
    </location>
</feature>
<evidence type="ECO:0000259" key="4">
    <source>
        <dbReference type="PROSITE" id="PS01124"/>
    </source>
</evidence>
<dbReference type="SUPFAM" id="SSF46689">
    <property type="entry name" value="Homeodomain-like"/>
    <property type="match status" value="1"/>
</dbReference>
<organism evidence="5 6">
    <name type="scientific">Agaribacillus aureus</name>
    <dbReference type="NCBI Taxonomy" id="3051825"/>
    <lineage>
        <taxon>Bacteria</taxon>
        <taxon>Pseudomonadati</taxon>
        <taxon>Bacteroidota</taxon>
        <taxon>Cytophagia</taxon>
        <taxon>Cytophagales</taxon>
        <taxon>Splendidivirgaceae</taxon>
        <taxon>Agaribacillus</taxon>
    </lineage>
</organism>